<accession>A0AAW1PQ51</accession>
<keyword evidence="7" id="KW-0808">Transferase</keyword>
<evidence type="ECO:0000256" key="13">
    <source>
        <dbReference type="ARBA" id="ARBA00023268"/>
    </source>
</evidence>
<dbReference type="InterPro" id="IPR019797">
    <property type="entry name" value="Glutamate_5-kinase_CS"/>
</dbReference>
<dbReference type="InterPro" id="IPR016163">
    <property type="entry name" value="Ald_DH_C"/>
</dbReference>
<keyword evidence="5" id="KW-0028">Amino-acid biosynthesis</keyword>
<evidence type="ECO:0000256" key="7">
    <source>
        <dbReference type="ARBA" id="ARBA00022679"/>
    </source>
</evidence>
<dbReference type="InterPro" id="IPR016161">
    <property type="entry name" value="Ald_DH/histidinol_DH"/>
</dbReference>
<dbReference type="InterPro" id="IPR001057">
    <property type="entry name" value="Glu/AcGlu_kinase"/>
</dbReference>
<evidence type="ECO:0000256" key="15">
    <source>
        <dbReference type="ARBA" id="ARBA00049141"/>
    </source>
</evidence>
<evidence type="ECO:0000256" key="8">
    <source>
        <dbReference type="ARBA" id="ARBA00022741"/>
    </source>
</evidence>
<dbReference type="PANTHER" id="PTHR11063">
    <property type="entry name" value="GLUTAMATE SEMIALDEHYDE DEHYDROGENASE"/>
    <property type="match status" value="1"/>
</dbReference>
<evidence type="ECO:0000259" key="18">
    <source>
        <dbReference type="Pfam" id="PF00171"/>
    </source>
</evidence>
<evidence type="ECO:0000256" key="6">
    <source>
        <dbReference type="ARBA" id="ARBA00022650"/>
    </source>
</evidence>
<dbReference type="InterPro" id="IPR016162">
    <property type="entry name" value="Ald_DH_N"/>
</dbReference>
<evidence type="ECO:0000256" key="14">
    <source>
        <dbReference type="ARBA" id="ARBA00049024"/>
    </source>
</evidence>
<name>A0AAW1PQ51_9CHLO</name>
<evidence type="ECO:0000256" key="4">
    <source>
        <dbReference type="ARBA" id="ARBA00009302"/>
    </source>
</evidence>
<dbReference type="Gene3D" id="3.40.1160.10">
    <property type="entry name" value="Acetylglutamate kinase-like"/>
    <property type="match status" value="1"/>
</dbReference>
<proteinExistence type="inferred from homology"/>
<evidence type="ECO:0008006" key="22">
    <source>
        <dbReference type="Google" id="ProtNLM"/>
    </source>
</evidence>
<dbReference type="GO" id="GO:0009084">
    <property type="term" value="P:glutamine family amino acid biosynthetic process"/>
    <property type="evidence" value="ECO:0007669"/>
    <property type="project" value="UniProtKB-ARBA"/>
</dbReference>
<gene>
    <name evidence="20" type="ORF">WJX73_003110</name>
</gene>
<organism evidence="20 21">
    <name type="scientific">Symbiochloris irregularis</name>
    <dbReference type="NCBI Taxonomy" id="706552"/>
    <lineage>
        <taxon>Eukaryota</taxon>
        <taxon>Viridiplantae</taxon>
        <taxon>Chlorophyta</taxon>
        <taxon>core chlorophytes</taxon>
        <taxon>Trebouxiophyceae</taxon>
        <taxon>Trebouxiales</taxon>
        <taxon>Trebouxiaceae</taxon>
        <taxon>Symbiochloris</taxon>
    </lineage>
</organism>
<dbReference type="Gene3D" id="3.40.605.10">
    <property type="entry name" value="Aldehyde Dehydrogenase, Chain A, domain 1"/>
    <property type="match status" value="1"/>
</dbReference>
<comment type="pathway">
    <text evidence="2">Amino-acid biosynthesis; L-proline biosynthesis; L-glutamate 5-semialdehyde from L-glutamate: step 1/2.</text>
</comment>
<dbReference type="Pfam" id="PF00171">
    <property type="entry name" value="Aldedh"/>
    <property type="match status" value="1"/>
</dbReference>
<evidence type="ECO:0000256" key="3">
    <source>
        <dbReference type="ARBA" id="ARBA00006300"/>
    </source>
</evidence>
<comment type="similarity">
    <text evidence="3">In the C-terminal section; belongs to the gamma-glutamyl phosphate reductase family.</text>
</comment>
<dbReference type="Pfam" id="PF00696">
    <property type="entry name" value="AA_kinase"/>
    <property type="match status" value="1"/>
</dbReference>
<keyword evidence="11" id="KW-0521">NADP</keyword>
<dbReference type="Gene3D" id="3.40.309.10">
    <property type="entry name" value="Aldehyde Dehydrogenase, Chain A, domain 2"/>
    <property type="match status" value="1"/>
</dbReference>
<evidence type="ECO:0000313" key="21">
    <source>
        <dbReference type="Proteomes" id="UP001465755"/>
    </source>
</evidence>
<keyword evidence="13" id="KW-0511">Multifunctional enzyme</keyword>
<feature type="domain" description="Aldehyde dehydrogenase" evidence="18">
    <location>
        <begin position="169"/>
        <end position="438"/>
    </location>
</feature>
<evidence type="ECO:0000256" key="10">
    <source>
        <dbReference type="ARBA" id="ARBA00022840"/>
    </source>
</evidence>
<evidence type="ECO:0000256" key="16">
    <source>
        <dbReference type="SAM" id="Coils"/>
    </source>
</evidence>
<evidence type="ECO:0000256" key="5">
    <source>
        <dbReference type="ARBA" id="ARBA00022605"/>
    </source>
</evidence>
<comment type="caution">
    <text evidence="20">The sequence shown here is derived from an EMBL/GenBank/DDBJ whole genome shotgun (WGS) entry which is preliminary data.</text>
</comment>
<dbReference type="GO" id="GO:0005524">
    <property type="term" value="F:ATP binding"/>
    <property type="evidence" value="ECO:0007669"/>
    <property type="project" value="UniProtKB-KW"/>
</dbReference>
<dbReference type="InterPro" id="IPR020593">
    <property type="entry name" value="G-glutamylP_reductase_CS"/>
</dbReference>
<dbReference type="SUPFAM" id="SSF53720">
    <property type="entry name" value="ALDH-like"/>
    <property type="match status" value="1"/>
</dbReference>
<dbReference type="InterPro" id="IPR001048">
    <property type="entry name" value="Asp/Glu/Uridylate_kinase"/>
</dbReference>
<keyword evidence="10" id="KW-0067">ATP-binding</keyword>
<evidence type="ECO:0000313" key="20">
    <source>
        <dbReference type="EMBL" id="KAK9811960.1"/>
    </source>
</evidence>
<comment type="catalytic activity">
    <reaction evidence="15">
        <text>L-glutamate + ATP = L-glutamyl 5-phosphate + ADP</text>
        <dbReference type="Rhea" id="RHEA:14877"/>
        <dbReference type="ChEBI" id="CHEBI:29985"/>
        <dbReference type="ChEBI" id="CHEBI:30616"/>
        <dbReference type="ChEBI" id="CHEBI:58274"/>
        <dbReference type="ChEBI" id="CHEBI:456216"/>
        <dbReference type="EC" id="2.7.2.11"/>
    </reaction>
</comment>
<evidence type="ECO:0000256" key="2">
    <source>
        <dbReference type="ARBA" id="ARBA00005185"/>
    </source>
</evidence>
<dbReference type="InterPro" id="IPR000965">
    <property type="entry name" value="GPR_dom"/>
</dbReference>
<keyword evidence="6" id="KW-0641">Proline biosynthesis</keyword>
<dbReference type="GO" id="GO:0004350">
    <property type="term" value="F:glutamate-5-semialdehyde dehydrogenase activity"/>
    <property type="evidence" value="ECO:0007669"/>
    <property type="project" value="UniProtKB-EC"/>
</dbReference>
<feature type="region of interest" description="Disordered" evidence="17">
    <location>
        <begin position="141"/>
        <end position="177"/>
    </location>
</feature>
<protein>
    <recommendedName>
        <fullName evidence="22">Glutamate-5-semialdehyde dehydrogenase</fullName>
    </recommendedName>
</protein>
<keyword evidence="8" id="KW-0547">Nucleotide-binding</keyword>
<dbReference type="PANTHER" id="PTHR11063:SF8">
    <property type="entry name" value="DELTA-1-PYRROLINE-5-CARBOXYLATE SYNTHASE"/>
    <property type="match status" value="1"/>
</dbReference>
<dbReference type="Proteomes" id="UP001465755">
    <property type="component" value="Unassembled WGS sequence"/>
</dbReference>
<keyword evidence="21" id="KW-1185">Reference proteome</keyword>
<evidence type="ECO:0000256" key="12">
    <source>
        <dbReference type="ARBA" id="ARBA00023002"/>
    </source>
</evidence>
<dbReference type="AlphaFoldDB" id="A0AAW1PQ51"/>
<dbReference type="NCBIfam" id="TIGR00407">
    <property type="entry name" value="proA"/>
    <property type="match status" value="1"/>
</dbReference>
<evidence type="ECO:0000256" key="11">
    <source>
        <dbReference type="ARBA" id="ARBA00022857"/>
    </source>
</evidence>
<dbReference type="PRINTS" id="PR00474">
    <property type="entry name" value="GLU5KINASE"/>
</dbReference>
<dbReference type="HAMAP" id="MF_00412">
    <property type="entry name" value="ProA"/>
    <property type="match status" value="1"/>
</dbReference>
<dbReference type="InterPro" id="IPR036393">
    <property type="entry name" value="AceGlu_kinase-like_sf"/>
</dbReference>
<reference evidence="20 21" key="1">
    <citation type="journal article" date="2024" name="Nat. Commun.">
        <title>Phylogenomics reveals the evolutionary origins of lichenization in chlorophyte algae.</title>
        <authorList>
            <person name="Puginier C."/>
            <person name="Libourel C."/>
            <person name="Otte J."/>
            <person name="Skaloud P."/>
            <person name="Haon M."/>
            <person name="Grisel S."/>
            <person name="Petersen M."/>
            <person name="Berrin J.G."/>
            <person name="Delaux P.M."/>
            <person name="Dal Grande F."/>
            <person name="Keller J."/>
        </authorList>
    </citation>
    <scope>NUCLEOTIDE SEQUENCE [LARGE SCALE GENOMIC DNA]</scope>
    <source>
        <strain evidence="20 21">SAG 2036</strain>
    </source>
</reference>
<sequence length="599" mass="64411">MNVVPVFNENDAISKGAVQTKENSPKVPFWDNDSLAALLAIELNADLLMLMTDVNGLYTGAPSDPSSKIIHTYCPAIHDPLIKFGQKSGGGRGGMTAKVDAAWLAADAGVTTVIASGKGGDSILQVVSGQLVGTLFSHEGARSFQEQHDRKQAKQKKDKESGASKDAQPASGDETARELAVAARDASRVLQNLSSEEREKILEKVAAELEKHEEQILAENEADVDAAEGKIDDQLMNRLRLKPQKIKQLADGIRSIAKQTEPLRKVLSKMQIADGLVLEKLTSPIGVLLIIFEARPDALPQIAALAIRSGNGLLLKGGKEASRSNALLHKIIVEAVAEAAPSVGKQLISLITTRQGVDDLLKLDDVIDLAIPRGGNALVSHIQHNTRIPVLGHADGICHLYVDARADIEMACSIAVDSKTDYPAACNAVEKILVHSELGRDGRLYQLQTALREAGVTMHGGKRSAKELGLTPCPSDRHEYGTNALTLELVDSMDEAIDHIHANGSSHTECIVTEDEALAEQFLRRVDSACVFHNATTRFADGYRFGLGAEVGISTSRIHARGPVGVEGLLTTKWVMRGKGHTVDHDTSIKYTHKPLPLQ</sequence>
<feature type="domain" description="Aspartate/glutamate/uridylate kinase" evidence="19">
    <location>
        <begin position="2"/>
        <end position="115"/>
    </location>
</feature>
<dbReference type="InterPro" id="IPR015590">
    <property type="entry name" value="Aldehyde_DH_dom"/>
</dbReference>
<evidence type="ECO:0000259" key="19">
    <source>
        <dbReference type="Pfam" id="PF00696"/>
    </source>
</evidence>
<evidence type="ECO:0000256" key="17">
    <source>
        <dbReference type="SAM" id="MobiDB-lite"/>
    </source>
</evidence>
<dbReference type="GO" id="GO:0004349">
    <property type="term" value="F:glutamate 5-kinase activity"/>
    <property type="evidence" value="ECO:0007669"/>
    <property type="project" value="UniProtKB-EC"/>
</dbReference>
<evidence type="ECO:0000256" key="1">
    <source>
        <dbReference type="ARBA" id="ARBA00004985"/>
    </source>
</evidence>
<feature type="coiled-coil region" evidence="16">
    <location>
        <begin position="195"/>
        <end position="222"/>
    </location>
</feature>
<keyword evidence="9" id="KW-0418">Kinase</keyword>
<feature type="compositionally biased region" description="Basic and acidic residues" evidence="17">
    <location>
        <begin position="141"/>
        <end position="163"/>
    </location>
</feature>
<dbReference type="EMBL" id="JALJOQ010000010">
    <property type="protein sequence ID" value="KAK9811960.1"/>
    <property type="molecule type" value="Genomic_DNA"/>
</dbReference>
<dbReference type="SUPFAM" id="SSF53633">
    <property type="entry name" value="Carbamate kinase-like"/>
    <property type="match status" value="1"/>
</dbReference>
<dbReference type="PROSITE" id="PS00902">
    <property type="entry name" value="GLUTAMATE_5_KINASE"/>
    <property type="match status" value="1"/>
</dbReference>
<comment type="catalytic activity">
    <reaction evidence="14">
        <text>L-glutamate 5-semialdehyde + phosphate + NADP(+) = L-glutamyl 5-phosphate + NADPH + H(+)</text>
        <dbReference type="Rhea" id="RHEA:19541"/>
        <dbReference type="ChEBI" id="CHEBI:15378"/>
        <dbReference type="ChEBI" id="CHEBI:43474"/>
        <dbReference type="ChEBI" id="CHEBI:57783"/>
        <dbReference type="ChEBI" id="CHEBI:58066"/>
        <dbReference type="ChEBI" id="CHEBI:58274"/>
        <dbReference type="ChEBI" id="CHEBI:58349"/>
        <dbReference type="EC" id="1.2.1.41"/>
    </reaction>
</comment>
<comment type="pathway">
    <text evidence="1">Amino-acid biosynthesis; L-proline biosynthesis; L-glutamate 5-semialdehyde from L-glutamate: step 2/2.</text>
</comment>
<dbReference type="CDD" id="cd07079">
    <property type="entry name" value="ALDH_F18-19_ProA-GPR"/>
    <property type="match status" value="1"/>
</dbReference>
<comment type="similarity">
    <text evidence="4">In the N-terminal section; belongs to the glutamate 5-kinase family.</text>
</comment>
<keyword evidence="12" id="KW-0560">Oxidoreductase</keyword>
<dbReference type="NCBIfam" id="NF001221">
    <property type="entry name" value="PRK00197.1"/>
    <property type="match status" value="1"/>
</dbReference>
<evidence type="ECO:0000256" key="9">
    <source>
        <dbReference type="ARBA" id="ARBA00022777"/>
    </source>
</evidence>
<keyword evidence="16" id="KW-0175">Coiled coil</keyword>
<dbReference type="PROSITE" id="PS01223">
    <property type="entry name" value="PROA"/>
    <property type="match status" value="1"/>
</dbReference>